<evidence type="ECO:0000256" key="1">
    <source>
        <dbReference type="ARBA" id="ARBA00007523"/>
    </source>
</evidence>
<sequence>MNARLQKLIADAKAAWQAEQASGRVRIRVTLDTSSIARGAEETLARLRDAAASRKIDADVGITGSWGFCWMEPCVSVRSAAGTHAVLYGNVTPDRVDELIDAIAAGRDLPSLALGVIEGNATPDIPLLEDHPFMKGQVRRLMANLGRTDPENIDHYLAHGGYEGFGKALEMDAEAIVKEVLDSGLGGRGGGGFPTGRKWDFLRNATASPRYLICNADEGDPGAWVNRILMEGDPHLIIEGMLIAALASHADEGYIYIRYEYPLAFERMKKAVAQAYEKGLLGKDILGTGKNFELIVFLGAGAYVCGEETGLINSIDGYRGMPRIKPPFPAQAGLWNKPTNVNNVESYANAPLILRNGAQWWSSVSDAKEKGTKMFTFSGHVKQAGCIEIPFGPKVRTLLEQYAGGLSGDLPLKGFQPGGPLSGVLPASDIDLTLTLDPYRERGMFLGSGGVVFFDQSACIVDLCLFFLGFCEDESCGRCTTCHGGTQRAVEILRRIAAGGGRDADLDNFEKLIGTLVWSNCLHGQFAMTSIKTSLKTFRDEYVEHIVDKVCRAGVCKGLMPGRWARRAAPQPAAAAAD</sequence>
<keyword evidence="8" id="KW-1185">Reference proteome</keyword>
<evidence type="ECO:0000256" key="4">
    <source>
        <dbReference type="ARBA" id="ARBA00023004"/>
    </source>
</evidence>
<dbReference type="PANTHER" id="PTHR43578:SF3">
    <property type="entry name" value="NADH-QUINONE OXIDOREDUCTASE SUBUNIT F"/>
    <property type="match status" value="1"/>
</dbReference>
<dbReference type="InterPro" id="IPR019575">
    <property type="entry name" value="Nuop51_4Fe4S-bd"/>
</dbReference>
<dbReference type="SUPFAM" id="SSF52833">
    <property type="entry name" value="Thioredoxin-like"/>
    <property type="match status" value="1"/>
</dbReference>
<dbReference type="Pfam" id="PF01512">
    <property type="entry name" value="Complex1_51K"/>
    <property type="match status" value="1"/>
</dbReference>
<protein>
    <submittedName>
        <fullName evidence="7">NADH-quinone oxidoreductase subunit L</fullName>
    </submittedName>
</protein>
<dbReference type="InterPro" id="IPR036249">
    <property type="entry name" value="Thioredoxin-like_sf"/>
</dbReference>
<dbReference type="Gene3D" id="3.40.50.11540">
    <property type="entry name" value="NADH-ubiquinone oxidoreductase 51kDa subunit"/>
    <property type="match status" value="1"/>
</dbReference>
<keyword evidence="5" id="KW-0411">Iron-sulfur</keyword>
<comment type="similarity">
    <text evidence="1">Belongs to the complex I 51 kDa subunit family.</text>
</comment>
<dbReference type="Proteomes" id="UP001212803">
    <property type="component" value="Chromosome"/>
</dbReference>
<keyword evidence="4" id="KW-0408">Iron</keyword>
<dbReference type="SUPFAM" id="SSF140490">
    <property type="entry name" value="Nqo1C-terminal domain-like"/>
    <property type="match status" value="1"/>
</dbReference>
<dbReference type="EMBL" id="CP115149">
    <property type="protein sequence ID" value="WBL36012.1"/>
    <property type="molecule type" value="Genomic_DNA"/>
</dbReference>
<dbReference type="InterPro" id="IPR037207">
    <property type="entry name" value="Nuop51_4Fe4S-bd_sf"/>
</dbReference>
<evidence type="ECO:0000259" key="6">
    <source>
        <dbReference type="SMART" id="SM00928"/>
    </source>
</evidence>
<dbReference type="Gene3D" id="1.20.1440.230">
    <property type="entry name" value="NADH-ubiquinone oxidoreductase 51kDa subunit, iron-sulphur binding domain"/>
    <property type="match status" value="1"/>
</dbReference>
<gene>
    <name evidence="7" type="ORF">O0235_14780</name>
</gene>
<dbReference type="Pfam" id="PF10589">
    <property type="entry name" value="NADH_4Fe-4S"/>
    <property type="match status" value="1"/>
</dbReference>
<keyword evidence="3" id="KW-0479">Metal-binding</keyword>
<keyword evidence="2" id="KW-0004">4Fe-4S</keyword>
<proteinExistence type="inferred from homology"/>
<dbReference type="RefSeq" id="WP_270056537.1">
    <property type="nucleotide sequence ID" value="NZ_CP115149.1"/>
</dbReference>
<dbReference type="InterPro" id="IPR011538">
    <property type="entry name" value="Nuo51_FMN-bd"/>
</dbReference>
<dbReference type="InterPro" id="IPR037225">
    <property type="entry name" value="Nuo51_FMN-bd_sf"/>
</dbReference>
<feature type="domain" description="NADH-ubiquinone oxidoreductase 51kDa subunit iron-sulphur binding" evidence="6">
    <location>
        <begin position="461"/>
        <end position="506"/>
    </location>
</feature>
<reference evidence="7 8" key="1">
    <citation type="journal article" date="2023" name="ISME J.">
        <title>Thermophilic Dehalococcoidia with unusual traits shed light on an unexpected past.</title>
        <authorList>
            <person name="Palmer M."/>
            <person name="Covington J.K."/>
            <person name="Zhou E.M."/>
            <person name="Thomas S.C."/>
            <person name="Habib N."/>
            <person name="Seymour C.O."/>
            <person name="Lai D."/>
            <person name="Johnston J."/>
            <person name="Hashimi A."/>
            <person name="Jiao J.Y."/>
            <person name="Muok A.R."/>
            <person name="Liu L."/>
            <person name="Xian W.D."/>
            <person name="Zhi X.Y."/>
            <person name="Li M.M."/>
            <person name="Silva L.P."/>
            <person name="Bowen B.P."/>
            <person name="Louie K."/>
            <person name="Briegel A."/>
            <person name="Pett-Ridge J."/>
            <person name="Weber P.K."/>
            <person name="Tocheva E.I."/>
            <person name="Woyke T."/>
            <person name="Northen T.R."/>
            <person name="Mayali X."/>
            <person name="Li W.J."/>
            <person name="Hedlund B.P."/>
        </authorList>
    </citation>
    <scope>NUCLEOTIDE SEQUENCE [LARGE SCALE GENOMIC DNA]</scope>
    <source>
        <strain evidence="7 8">YIM 72310</strain>
    </source>
</reference>
<dbReference type="Gene3D" id="3.10.20.600">
    <property type="match status" value="1"/>
</dbReference>
<name>A0ABY7M777_9CHLR</name>
<dbReference type="SUPFAM" id="SSF142984">
    <property type="entry name" value="Nqo1 middle domain-like"/>
    <property type="match status" value="1"/>
</dbReference>
<evidence type="ECO:0000256" key="3">
    <source>
        <dbReference type="ARBA" id="ARBA00022723"/>
    </source>
</evidence>
<evidence type="ECO:0000256" key="2">
    <source>
        <dbReference type="ARBA" id="ARBA00022485"/>
    </source>
</evidence>
<evidence type="ECO:0000313" key="8">
    <source>
        <dbReference type="Proteomes" id="UP001212803"/>
    </source>
</evidence>
<dbReference type="Gene3D" id="3.40.30.10">
    <property type="entry name" value="Glutaredoxin"/>
    <property type="match status" value="1"/>
</dbReference>
<dbReference type="PANTHER" id="PTHR43578">
    <property type="entry name" value="NADH-QUINONE OXIDOREDUCTASE SUBUNIT F"/>
    <property type="match status" value="1"/>
</dbReference>
<organism evidence="7 8">
    <name type="scientific">Tepidiforma flava</name>
    <dbReference type="NCBI Taxonomy" id="3004094"/>
    <lineage>
        <taxon>Bacteria</taxon>
        <taxon>Bacillati</taxon>
        <taxon>Chloroflexota</taxon>
        <taxon>Tepidiformia</taxon>
        <taxon>Tepidiformales</taxon>
        <taxon>Tepidiformaceae</taxon>
        <taxon>Tepidiforma</taxon>
    </lineage>
</organism>
<dbReference type="SMART" id="SM00928">
    <property type="entry name" value="NADH_4Fe-4S"/>
    <property type="match status" value="1"/>
</dbReference>
<accession>A0ABY7M777</accession>
<evidence type="ECO:0000256" key="5">
    <source>
        <dbReference type="ARBA" id="ARBA00023014"/>
    </source>
</evidence>
<evidence type="ECO:0000313" key="7">
    <source>
        <dbReference type="EMBL" id="WBL36012.1"/>
    </source>
</evidence>
<dbReference type="SUPFAM" id="SSF142019">
    <property type="entry name" value="Nqo1 FMN-binding domain-like"/>
    <property type="match status" value="1"/>
</dbReference>
<dbReference type="Gene3D" id="6.10.250.1450">
    <property type="match status" value="1"/>
</dbReference>